<feature type="domain" description="Disease resistance N-terminal" evidence="8">
    <location>
        <begin position="10"/>
        <end position="88"/>
    </location>
</feature>
<dbReference type="InterPro" id="IPR055414">
    <property type="entry name" value="LRR_R13L4/SHOC2-like"/>
</dbReference>
<dbReference type="Gene3D" id="1.10.10.10">
    <property type="entry name" value="Winged helix-like DNA-binding domain superfamily/Winged helix DNA-binding domain"/>
    <property type="match status" value="1"/>
</dbReference>
<evidence type="ECO:0000256" key="4">
    <source>
        <dbReference type="ARBA" id="ARBA00022741"/>
    </source>
</evidence>
<dbReference type="Pfam" id="PF18052">
    <property type="entry name" value="Rx_N"/>
    <property type="match status" value="1"/>
</dbReference>
<reference evidence="11" key="2">
    <citation type="journal article" date="2022" name="Hortic Res">
        <title>The genome of Dioscorea zingiberensis sheds light on the biosynthesis, origin and evolution of the medicinally important diosgenin saponins.</title>
        <authorList>
            <person name="Li Y."/>
            <person name="Tan C."/>
            <person name="Li Z."/>
            <person name="Guo J."/>
            <person name="Li S."/>
            <person name="Chen X."/>
            <person name="Wang C."/>
            <person name="Dai X."/>
            <person name="Yang H."/>
            <person name="Song W."/>
            <person name="Hou L."/>
            <person name="Xu J."/>
            <person name="Tong Z."/>
            <person name="Xu A."/>
            <person name="Yuan X."/>
            <person name="Wang W."/>
            <person name="Yang Q."/>
            <person name="Chen L."/>
            <person name="Sun Z."/>
            <person name="Wang K."/>
            <person name="Pan B."/>
            <person name="Chen J."/>
            <person name="Bao Y."/>
            <person name="Liu F."/>
            <person name="Qi X."/>
            <person name="Gang D.R."/>
            <person name="Wen J."/>
            <person name="Li J."/>
        </authorList>
    </citation>
    <scope>NUCLEOTIDE SEQUENCE</scope>
    <source>
        <strain evidence="11">Dzin_1.0</strain>
    </source>
</reference>
<dbReference type="InterPro" id="IPR058922">
    <property type="entry name" value="WHD_DRP"/>
</dbReference>
<reference evidence="11" key="1">
    <citation type="submission" date="2021-03" db="EMBL/GenBank/DDBJ databases">
        <authorList>
            <person name="Li Z."/>
            <person name="Yang C."/>
        </authorList>
    </citation>
    <scope>NUCLEOTIDE SEQUENCE</scope>
    <source>
        <strain evidence="11">Dzin_1.0</strain>
        <tissue evidence="11">Leaf</tissue>
    </source>
</reference>
<evidence type="ECO:0000256" key="1">
    <source>
        <dbReference type="ARBA" id="ARBA00008894"/>
    </source>
</evidence>
<dbReference type="InterPro" id="IPR042197">
    <property type="entry name" value="Apaf_helical"/>
</dbReference>
<dbReference type="InterPro" id="IPR032675">
    <property type="entry name" value="LRR_dom_sf"/>
</dbReference>
<dbReference type="FunFam" id="1.10.10.10:FF:000322">
    <property type="entry name" value="Probable disease resistance protein At1g63360"/>
    <property type="match status" value="1"/>
</dbReference>
<dbReference type="Pfam" id="PF23559">
    <property type="entry name" value="WHD_DRP"/>
    <property type="match status" value="1"/>
</dbReference>
<dbReference type="OrthoDB" id="1050628at2759"/>
<dbReference type="InterPro" id="IPR002182">
    <property type="entry name" value="NB-ARC"/>
</dbReference>
<dbReference type="InterPro" id="IPR038005">
    <property type="entry name" value="RX-like_CC"/>
</dbReference>
<evidence type="ECO:0000256" key="5">
    <source>
        <dbReference type="ARBA" id="ARBA00022821"/>
    </source>
</evidence>
<evidence type="ECO:0000259" key="8">
    <source>
        <dbReference type="Pfam" id="PF18052"/>
    </source>
</evidence>
<feature type="domain" description="Disease resistance R13L4/SHOC-2-like LRR" evidence="10">
    <location>
        <begin position="560"/>
        <end position="866"/>
    </location>
</feature>
<dbReference type="EMBL" id="JAGGNH010000002">
    <property type="protein sequence ID" value="KAJ0981120.1"/>
    <property type="molecule type" value="Genomic_DNA"/>
</dbReference>
<dbReference type="Gene3D" id="1.10.8.430">
    <property type="entry name" value="Helical domain of apoptotic protease-activating factors"/>
    <property type="match status" value="1"/>
</dbReference>
<dbReference type="SUPFAM" id="SSF52540">
    <property type="entry name" value="P-loop containing nucleoside triphosphate hydrolases"/>
    <property type="match status" value="1"/>
</dbReference>
<evidence type="ECO:0000256" key="6">
    <source>
        <dbReference type="ARBA" id="ARBA00022840"/>
    </source>
</evidence>
<keyword evidence="4" id="KW-0547">Nucleotide-binding</keyword>
<dbReference type="GO" id="GO:0002758">
    <property type="term" value="P:innate immune response-activating signaling pathway"/>
    <property type="evidence" value="ECO:0007669"/>
    <property type="project" value="UniProtKB-ARBA"/>
</dbReference>
<sequence>MAIVVDAFAGKLVERLTAALEAKAIMILGVKEELLRLQRRMRRIGHVLKDAEKRSMQDKSIKGWIAELKDFMYDADDIIDRCMHEGTKILQEQEAHESSTSLMVCCRLHPFSCVKSLRFRHAIANDIKSLNDKLEEISQDKKSFKFVPDRSIDANAVSKATEYHHGSSLPESDVVGSGIRNNSRRLVELLITENEQKCRIFAIVGMGGIGKTTLAQLIYNDPKININFIVKSWNCVSKLSDTELLKKIIRDCDGDYGKSTTTTELQEKLRDTIYGKHFFLVLDDVWDSHKWLDLLKNPVESGAAKIRVLVTTRDENLARLMESIDIHHVNKLTTDSGWELLCKQVFMGGNLEGMQTLKDIGMQIVEKCDGLPLAIKVIAGVLKPKDHSRRKWEMVLENDAWNGEGLPEDLRGALYISYEALPFSLKQCFLHCSLCPTNKPFLLSDLVKEWIAEGYVKTEKNALMEDIAEDYYKELIRRSFLQPSLDRADQSSCTMHDLLRTLAQFLAQHENFCGDPEEANLNSTVTKLRRLSISSTKEIVGLPQVILEQKCLRTLYLYKSCSGLEMHMIGRFTLLRALMLNGEMVKHIPNNIQDLAHLRLLDLDHSQIHELPYSIGNLTNLQFLTLVNCKSLSSLPKSVTKLGNLRCLSLHNSPLSHVPRGIGKLEYLNDLTGFVTGDGIDGDGQEVSQQQVQEGCDLGELQSLNNLRNIRIKELERAKEGASVLSTKRRLKGLVLSCTPQSERDNHQAYTEQETSRIEQVFDGLCPPSCIEDLKILGFFGSRYPRWMSSTSVHTCLVDMIYLSLINCKSFSCLPSFGQLPHLKYLRIDGATAVVSIGHEFLGSGVKQGNRKPPTAFPKLEYLLMWNMPNWEEWSLTGEDNEKESGKLLHFPHLERLSLRGCPKLRALPKDLDQASIKELLINGDDSLQAVEDMPSLTELLDITDNKNLSRVSNLPALKGLIVKNCPMLKNVEKLDSLQSLRFNDEKSNSLPEWLIDFLRQKQQNFDNQFQLYLYITVEALEGCLRESPAWSVLEQVPRISAYATLDNENMYLNYDKATSSYDTNLHE</sequence>
<keyword evidence="2" id="KW-0433">Leucine-rich repeat</keyword>
<dbReference type="Gene3D" id="3.80.10.10">
    <property type="entry name" value="Ribonuclease Inhibitor"/>
    <property type="match status" value="2"/>
</dbReference>
<dbReference type="GO" id="GO:0042742">
    <property type="term" value="P:defense response to bacterium"/>
    <property type="evidence" value="ECO:0007669"/>
    <property type="project" value="UniProtKB-ARBA"/>
</dbReference>
<dbReference type="Gene3D" id="3.40.50.300">
    <property type="entry name" value="P-loop containing nucleotide triphosphate hydrolases"/>
    <property type="match status" value="1"/>
</dbReference>
<proteinExistence type="inferred from homology"/>
<evidence type="ECO:0000256" key="2">
    <source>
        <dbReference type="ARBA" id="ARBA00022614"/>
    </source>
</evidence>
<evidence type="ECO:0008006" key="13">
    <source>
        <dbReference type="Google" id="ProtNLM"/>
    </source>
</evidence>
<dbReference type="GO" id="GO:0043531">
    <property type="term" value="F:ADP binding"/>
    <property type="evidence" value="ECO:0007669"/>
    <property type="project" value="InterPro"/>
</dbReference>
<dbReference type="Gene3D" id="1.20.5.4130">
    <property type="match status" value="1"/>
</dbReference>
<dbReference type="SMART" id="SM00369">
    <property type="entry name" value="LRR_TYP"/>
    <property type="match status" value="3"/>
</dbReference>
<comment type="caution">
    <text evidence="11">The sequence shown here is derived from an EMBL/GenBank/DDBJ whole genome shotgun (WGS) entry which is preliminary data.</text>
</comment>
<keyword evidence="6" id="KW-0067">ATP-binding</keyword>
<dbReference type="InterPro" id="IPR036388">
    <property type="entry name" value="WH-like_DNA-bd_sf"/>
</dbReference>
<dbReference type="InterPro" id="IPR027417">
    <property type="entry name" value="P-loop_NTPase"/>
</dbReference>
<keyword evidence="5" id="KW-0611">Plant defense</keyword>
<evidence type="ECO:0000259" key="9">
    <source>
        <dbReference type="Pfam" id="PF23559"/>
    </source>
</evidence>
<dbReference type="GO" id="GO:0009626">
    <property type="term" value="P:plant-type hypersensitive response"/>
    <property type="evidence" value="ECO:0007669"/>
    <property type="project" value="UniProtKB-ARBA"/>
</dbReference>
<comment type="similarity">
    <text evidence="1">Belongs to the disease resistance NB-LRR family.</text>
</comment>
<accession>A0A9D5HLE7</accession>
<evidence type="ECO:0000256" key="3">
    <source>
        <dbReference type="ARBA" id="ARBA00022737"/>
    </source>
</evidence>
<evidence type="ECO:0000313" key="11">
    <source>
        <dbReference type="EMBL" id="KAJ0981120.1"/>
    </source>
</evidence>
<evidence type="ECO:0000259" key="10">
    <source>
        <dbReference type="Pfam" id="PF23598"/>
    </source>
</evidence>
<name>A0A9D5HLE7_9LILI</name>
<gene>
    <name evidence="11" type="ORF">J5N97_009375</name>
</gene>
<dbReference type="Pfam" id="PF23598">
    <property type="entry name" value="LRR_14"/>
    <property type="match status" value="1"/>
</dbReference>
<evidence type="ECO:0000313" key="12">
    <source>
        <dbReference type="Proteomes" id="UP001085076"/>
    </source>
</evidence>
<dbReference type="InterPro" id="IPR041118">
    <property type="entry name" value="Rx_N"/>
</dbReference>
<dbReference type="PANTHER" id="PTHR36766">
    <property type="entry name" value="PLANT BROAD-SPECTRUM MILDEW RESISTANCE PROTEIN RPW8"/>
    <property type="match status" value="1"/>
</dbReference>
<dbReference type="PANTHER" id="PTHR36766:SF70">
    <property type="entry name" value="DISEASE RESISTANCE PROTEIN RGA4"/>
    <property type="match status" value="1"/>
</dbReference>
<protein>
    <recommendedName>
        <fullName evidence="13">Disease resistance protein RGA3</fullName>
    </recommendedName>
</protein>
<feature type="domain" description="NB-ARC" evidence="7">
    <location>
        <begin position="184"/>
        <end position="347"/>
    </location>
</feature>
<dbReference type="SUPFAM" id="SSF52058">
    <property type="entry name" value="L domain-like"/>
    <property type="match status" value="1"/>
</dbReference>
<dbReference type="GO" id="GO:0005524">
    <property type="term" value="F:ATP binding"/>
    <property type="evidence" value="ECO:0007669"/>
    <property type="project" value="UniProtKB-KW"/>
</dbReference>
<dbReference type="Pfam" id="PF00931">
    <property type="entry name" value="NB-ARC"/>
    <property type="match status" value="1"/>
</dbReference>
<dbReference type="CDD" id="cd14798">
    <property type="entry name" value="RX-CC_like"/>
    <property type="match status" value="1"/>
</dbReference>
<dbReference type="AlphaFoldDB" id="A0A9D5HLE7"/>
<keyword evidence="3" id="KW-0677">Repeat</keyword>
<organism evidence="11 12">
    <name type="scientific">Dioscorea zingiberensis</name>
    <dbReference type="NCBI Taxonomy" id="325984"/>
    <lineage>
        <taxon>Eukaryota</taxon>
        <taxon>Viridiplantae</taxon>
        <taxon>Streptophyta</taxon>
        <taxon>Embryophyta</taxon>
        <taxon>Tracheophyta</taxon>
        <taxon>Spermatophyta</taxon>
        <taxon>Magnoliopsida</taxon>
        <taxon>Liliopsida</taxon>
        <taxon>Dioscoreales</taxon>
        <taxon>Dioscoreaceae</taxon>
        <taxon>Dioscorea</taxon>
    </lineage>
</organism>
<dbReference type="InterPro" id="IPR003591">
    <property type="entry name" value="Leu-rich_rpt_typical-subtyp"/>
</dbReference>
<dbReference type="Proteomes" id="UP001085076">
    <property type="component" value="Miscellaneous, Linkage group lg02"/>
</dbReference>
<keyword evidence="12" id="KW-1185">Reference proteome</keyword>
<dbReference type="PRINTS" id="PR00364">
    <property type="entry name" value="DISEASERSIST"/>
</dbReference>
<evidence type="ECO:0000259" key="7">
    <source>
        <dbReference type="Pfam" id="PF00931"/>
    </source>
</evidence>
<feature type="domain" description="Disease resistance protein winged helix" evidence="9">
    <location>
        <begin position="436"/>
        <end position="503"/>
    </location>
</feature>